<evidence type="ECO:0008006" key="4">
    <source>
        <dbReference type="Google" id="ProtNLM"/>
    </source>
</evidence>
<comment type="caution">
    <text evidence="2">The sequence shown here is derived from an EMBL/GenBank/DDBJ whole genome shotgun (WGS) entry which is preliminary data.</text>
</comment>
<feature type="chain" id="PRO_5045424646" description="DUF3887 domain-containing protein" evidence="1">
    <location>
        <begin position="22"/>
        <end position="126"/>
    </location>
</feature>
<evidence type="ECO:0000313" key="2">
    <source>
        <dbReference type="EMBL" id="TBW51293.1"/>
    </source>
</evidence>
<dbReference type="RefSeq" id="WP_131483147.1">
    <property type="nucleotide sequence ID" value="NZ_SJDL01000031.1"/>
</dbReference>
<dbReference type="Proteomes" id="UP000313645">
    <property type="component" value="Unassembled WGS sequence"/>
</dbReference>
<proteinExistence type="predicted"/>
<feature type="signal peptide" evidence="1">
    <location>
        <begin position="1"/>
        <end position="21"/>
    </location>
</feature>
<evidence type="ECO:0000256" key="1">
    <source>
        <dbReference type="SAM" id="SignalP"/>
    </source>
</evidence>
<keyword evidence="1" id="KW-0732">Signal</keyword>
<name>A0ABY1ZJE7_9GAMM</name>
<keyword evidence="3" id="KW-1185">Reference proteome</keyword>
<evidence type="ECO:0000313" key="3">
    <source>
        <dbReference type="Proteomes" id="UP000313645"/>
    </source>
</evidence>
<reference evidence="2 3" key="1">
    <citation type="submission" date="2019-02" db="EMBL/GenBank/DDBJ databases">
        <title>Marinobacter halodurans sp. nov., a marine bacterium isolated from sea tidal flat.</title>
        <authorList>
            <person name="Yoo Y."/>
            <person name="Lee D.W."/>
            <person name="Kim B.S."/>
            <person name="Kim J.-J."/>
        </authorList>
    </citation>
    <scope>NUCLEOTIDE SEQUENCE [LARGE SCALE GENOMIC DNA]</scope>
    <source>
        <strain evidence="2 3">YJ-S3-2</strain>
    </source>
</reference>
<accession>A0ABY1ZJE7</accession>
<dbReference type="EMBL" id="SJDL01000031">
    <property type="protein sequence ID" value="TBW51293.1"/>
    <property type="molecule type" value="Genomic_DNA"/>
</dbReference>
<organism evidence="2 3">
    <name type="scientific">Marinobacter halodurans</name>
    <dbReference type="NCBI Taxonomy" id="2528979"/>
    <lineage>
        <taxon>Bacteria</taxon>
        <taxon>Pseudomonadati</taxon>
        <taxon>Pseudomonadota</taxon>
        <taxon>Gammaproteobacteria</taxon>
        <taxon>Pseudomonadales</taxon>
        <taxon>Marinobacteraceae</taxon>
        <taxon>Marinobacter</taxon>
    </lineage>
</organism>
<sequence length="126" mass="13785">MQRLAYAMAMVLTLAASGVLAESRPDAATDALLNSQLEAIAADDYAGFVDRADAHFRQTLGEDQFHAVAQALAGPLNAGYDTEYLGSLNQAGLKVYLWKIVYSEKKDDNLIKMALRDDEIAGFWIQ</sequence>
<protein>
    <recommendedName>
        <fullName evidence="4">DUF3887 domain-containing protein</fullName>
    </recommendedName>
</protein>
<gene>
    <name evidence="2" type="ORF">EZI54_17380</name>
</gene>